<dbReference type="AlphaFoldDB" id="A0AAE2ZP64"/>
<dbReference type="Gene3D" id="3.50.50.60">
    <property type="entry name" value="FAD/NAD(P)-binding domain"/>
    <property type="match status" value="1"/>
</dbReference>
<comment type="caution">
    <text evidence="2">The sequence shown here is derived from an EMBL/GenBank/DDBJ whole genome shotgun (WGS) entry which is preliminary data.</text>
</comment>
<dbReference type="InterPro" id="IPR036188">
    <property type="entry name" value="FAD/NAD-bd_sf"/>
</dbReference>
<gene>
    <name evidence="2" type="ORF">K1W69_23540</name>
</gene>
<evidence type="ECO:0000313" key="3">
    <source>
        <dbReference type="Proteomes" id="UP001196509"/>
    </source>
</evidence>
<organism evidence="2 3">
    <name type="scientific">Flavimaribacter sediminis</name>
    <dbReference type="NCBI Taxonomy" id="2865987"/>
    <lineage>
        <taxon>Bacteria</taxon>
        <taxon>Pseudomonadati</taxon>
        <taxon>Pseudomonadota</taxon>
        <taxon>Alphaproteobacteria</taxon>
        <taxon>Hyphomicrobiales</taxon>
        <taxon>Rhizobiaceae</taxon>
        <taxon>Flavimaribacter</taxon>
    </lineage>
</organism>
<evidence type="ECO:0000313" key="2">
    <source>
        <dbReference type="EMBL" id="MBW8640188.1"/>
    </source>
</evidence>
<proteinExistence type="predicted"/>
<protein>
    <submittedName>
        <fullName evidence="2">FAD-dependent oxidoreductase</fullName>
    </submittedName>
</protein>
<dbReference type="SUPFAM" id="SSF51905">
    <property type="entry name" value="FAD/NAD(P)-binding domain"/>
    <property type="match status" value="1"/>
</dbReference>
<feature type="domain" description="FAD/NAD(P)-binding" evidence="1">
    <location>
        <begin position="16"/>
        <end position="210"/>
    </location>
</feature>
<dbReference type="InterPro" id="IPR023753">
    <property type="entry name" value="FAD/NAD-binding_dom"/>
</dbReference>
<keyword evidence="3" id="KW-1185">Reference proteome</keyword>
<sequence>MAHTLEDSNLAVQTCEVCIIGAGVSGLNALFAAAQYLQPTDKVVLIDRNEEAGGMWTQVYDFCRLHQPHPSFTVGNMNWNWSKPREYLATAHEVKAHLQSCYETLRHSVDVEQLFGHTVTECEEIPARKGAIARVTVHPNGSEGERRIIEARRVIKAYGYDVPQPEPITFESSRIVSTTPQLLGASADLDDRAPIYVVGGGKTGMDTCLAVLDRLPKRPLKLINGTGSVFAERGKFFPRGARRWWDGHMVTRVFRDQAMLFDGTNEDEAFYHFRRNYTVGLAGAQQQFFFGILSEEERRDIANGVDEIFNEYLVDVVDTADGPEMVFRSGERRSVEPGSVFINCTGHLMRHQHADEPYLSEHGAILTITPRSMVHFLSSAAAYFLTHLMFLEKLRDLPLYAFDGETMAAKNNHVYHTSLISLTFMNMVTMMQVLPFAIVNGCGLDFDRLYPLPRRALVLIDIKLRGQRYVSQCRKALDRVSQRFGVRCGRLPTQTGSRSERVGVVDRNKAEAKLQPLSLARQ</sequence>
<name>A0AAE2ZP64_9HYPH</name>
<accession>A0AAE2ZP64</accession>
<dbReference type="Proteomes" id="UP001196509">
    <property type="component" value="Unassembled WGS sequence"/>
</dbReference>
<evidence type="ECO:0000259" key="1">
    <source>
        <dbReference type="Pfam" id="PF07992"/>
    </source>
</evidence>
<dbReference type="PRINTS" id="PR00368">
    <property type="entry name" value="FADPNR"/>
</dbReference>
<dbReference type="EMBL" id="JAICBX010000005">
    <property type="protein sequence ID" value="MBW8640188.1"/>
    <property type="molecule type" value="Genomic_DNA"/>
</dbReference>
<reference evidence="2" key="1">
    <citation type="submission" date="2021-08" db="EMBL/GenBank/DDBJ databases">
        <title>Hoeflea bacterium WL0058 sp. nov., isolated from the sediment.</title>
        <authorList>
            <person name="Wang L."/>
            <person name="Zhang D."/>
        </authorList>
    </citation>
    <scope>NUCLEOTIDE SEQUENCE</scope>
    <source>
        <strain evidence="2">WL0058</strain>
    </source>
</reference>
<dbReference type="GO" id="GO:0016491">
    <property type="term" value="F:oxidoreductase activity"/>
    <property type="evidence" value="ECO:0007669"/>
    <property type="project" value="InterPro"/>
</dbReference>
<dbReference type="RefSeq" id="WP_220230901.1">
    <property type="nucleotide sequence ID" value="NZ_JAICBX010000005.1"/>
</dbReference>
<dbReference type="Pfam" id="PF07992">
    <property type="entry name" value="Pyr_redox_2"/>
    <property type="match status" value="1"/>
</dbReference>